<evidence type="ECO:0000313" key="13">
    <source>
        <dbReference type="Proteomes" id="UP000663873"/>
    </source>
</evidence>
<dbReference type="EMBL" id="CAJNYT010003176">
    <property type="protein sequence ID" value="CAF3533193.1"/>
    <property type="molecule type" value="Genomic_DNA"/>
</dbReference>
<keyword evidence="1" id="KW-0732">Signal</keyword>
<feature type="signal peptide" evidence="1">
    <location>
        <begin position="1"/>
        <end position="21"/>
    </location>
</feature>
<evidence type="ECO:0000313" key="9">
    <source>
        <dbReference type="EMBL" id="CAF4563547.1"/>
    </source>
</evidence>
<evidence type="ECO:0000256" key="1">
    <source>
        <dbReference type="SAM" id="SignalP"/>
    </source>
</evidence>
<dbReference type="Proteomes" id="UP000663873">
    <property type="component" value="Unassembled WGS sequence"/>
</dbReference>
<dbReference type="EMBL" id="CAJOBR010004668">
    <property type="protein sequence ID" value="CAF4790839.1"/>
    <property type="molecule type" value="Genomic_DNA"/>
</dbReference>
<sequence>MVFSCVLRFLIFILTIKFSASLICYQCDDIWVTTTNLKLPTNCVRMNVNKTYCAMTIVFNNNINGYVQITSENGHQAYHYDEDFVLLGLTMRSDGSFTYGLTYHCLADGCNEPSLKKIQLLFDSTTIEHNIKTILRLLYIRTPERPLPCSKYTNCTDPNTCYQPKEINVVCSRCFTTINGITNAICAHCLENVKPIFDILDDERAYLLKAKTTKNHHYEVYCNMPECNRLDKIQQIQKLHRYDFDYDRFMGKSISSLLLSNKNIIYFHLFILCIWNIL</sequence>
<evidence type="ECO:0000313" key="12">
    <source>
        <dbReference type="Proteomes" id="UP000663848"/>
    </source>
</evidence>
<dbReference type="EMBL" id="CAJNYU010003037">
    <property type="protein sequence ID" value="CAF3624658.1"/>
    <property type="molecule type" value="Genomic_DNA"/>
</dbReference>
<feature type="chain" id="PRO_5036238254" evidence="1">
    <location>
        <begin position="22"/>
        <end position="278"/>
    </location>
</feature>
<keyword evidence="13" id="KW-1185">Reference proteome</keyword>
<dbReference type="Proteomes" id="UP000663851">
    <property type="component" value="Unassembled WGS sequence"/>
</dbReference>
<dbReference type="EMBL" id="CAJNYD010002426">
    <property type="protein sequence ID" value="CAF3417882.1"/>
    <property type="molecule type" value="Genomic_DNA"/>
</dbReference>
<evidence type="ECO:0000313" key="5">
    <source>
        <dbReference type="EMBL" id="CAF3624658.1"/>
    </source>
</evidence>
<dbReference type="EMBL" id="CAJOBS010003289">
    <property type="protein sequence ID" value="CAF4851684.1"/>
    <property type="molecule type" value="Genomic_DNA"/>
</dbReference>
<dbReference type="Proteomes" id="UP000663872">
    <property type="component" value="Unassembled WGS sequence"/>
</dbReference>
<reference evidence="10" key="1">
    <citation type="submission" date="2021-02" db="EMBL/GenBank/DDBJ databases">
        <authorList>
            <person name="Nowell W R."/>
        </authorList>
    </citation>
    <scope>NUCLEOTIDE SEQUENCE</scope>
</reference>
<protein>
    <submittedName>
        <fullName evidence="10">Uncharacterized protein</fullName>
    </submittedName>
</protein>
<evidence type="ECO:0000313" key="4">
    <source>
        <dbReference type="EMBL" id="CAF3533193.1"/>
    </source>
</evidence>
<dbReference type="Proteomes" id="UP000663848">
    <property type="component" value="Unassembled WGS sequence"/>
</dbReference>
<dbReference type="Proteomes" id="UP000663862">
    <property type="component" value="Unassembled WGS sequence"/>
</dbReference>
<evidence type="ECO:0000313" key="11">
    <source>
        <dbReference type="EMBL" id="CAF4851684.1"/>
    </source>
</evidence>
<evidence type="ECO:0000313" key="6">
    <source>
        <dbReference type="EMBL" id="CAF3782277.1"/>
    </source>
</evidence>
<dbReference type="OrthoDB" id="10038628at2759"/>
<name>A0A821NN91_9BILA</name>
<dbReference type="AlphaFoldDB" id="A0A821NN91"/>
<dbReference type="Proteomes" id="UP000663833">
    <property type="component" value="Unassembled WGS sequence"/>
</dbReference>
<dbReference type="Proteomes" id="UP000663865">
    <property type="component" value="Unassembled WGS sequence"/>
</dbReference>
<proteinExistence type="predicted"/>
<accession>A0A821NN91</accession>
<evidence type="ECO:0000313" key="8">
    <source>
        <dbReference type="EMBL" id="CAF4503659.1"/>
    </source>
</evidence>
<dbReference type="EMBL" id="CAJNYV010005805">
    <property type="protein sequence ID" value="CAF3782277.1"/>
    <property type="molecule type" value="Genomic_DNA"/>
</dbReference>
<comment type="caution">
    <text evidence="10">The sequence shown here is derived from an EMBL/GenBank/DDBJ whole genome shotgun (WGS) entry which is preliminary data.</text>
</comment>
<evidence type="ECO:0000313" key="2">
    <source>
        <dbReference type="EMBL" id="CAF3417882.1"/>
    </source>
</evidence>
<dbReference type="EMBL" id="CAJOBP010004515">
    <property type="protein sequence ID" value="CAF4442563.1"/>
    <property type="molecule type" value="Genomic_DNA"/>
</dbReference>
<organism evidence="10 12">
    <name type="scientific">Rotaria socialis</name>
    <dbReference type="NCBI Taxonomy" id="392032"/>
    <lineage>
        <taxon>Eukaryota</taxon>
        <taxon>Metazoa</taxon>
        <taxon>Spiralia</taxon>
        <taxon>Gnathifera</taxon>
        <taxon>Rotifera</taxon>
        <taxon>Eurotatoria</taxon>
        <taxon>Bdelloidea</taxon>
        <taxon>Philodinida</taxon>
        <taxon>Philodinidae</taxon>
        <taxon>Rotaria</taxon>
    </lineage>
</organism>
<dbReference type="EMBL" id="CAJNXB010005789">
    <property type="protein sequence ID" value="CAF3447155.1"/>
    <property type="molecule type" value="Genomic_DNA"/>
</dbReference>
<evidence type="ECO:0000313" key="3">
    <source>
        <dbReference type="EMBL" id="CAF3447155.1"/>
    </source>
</evidence>
<dbReference type="Proteomes" id="UP000663838">
    <property type="component" value="Unassembled WGS sequence"/>
</dbReference>
<evidence type="ECO:0000313" key="10">
    <source>
        <dbReference type="EMBL" id="CAF4790839.1"/>
    </source>
</evidence>
<dbReference type="Proteomes" id="UP000663825">
    <property type="component" value="Unassembled WGS sequence"/>
</dbReference>
<evidence type="ECO:0000313" key="7">
    <source>
        <dbReference type="EMBL" id="CAF4442563.1"/>
    </source>
</evidence>
<dbReference type="Proteomes" id="UP000663869">
    <property type="component" value="Unassembled WGS sequence"/>
</dbReference>
<dbReference type="EMBL" id="CAJOBO010003802">
    <property type="protein sequence ID" value="CAF4503659.1"/>
    <property type="molecule type" value="Genomic_DNA"/>
</dbReference>
<gene>
    <name evidence="5" type="ORF">FME351_LOCUS23120</name>
    <name evidence="4" type="ORF">GRG538_LOCUS19376</name>
    <name evidence="8" type="ORF">HFQ381_LOCUS27958</name>
    <name evidence="6" type="ORF">KIK155_LOCUS31421</name>
    <name evidence="2" type="ORF">LUA448_LOCUS19143</name>
    <name evidence="10" type="ORF">QYT958_LOCUS23273</name>
    <name evidence="3" type="ORF">TIS948_LOCUS31652</name>
    <name evidence="11" type="ORF">TOA249_LOCUS26938</name>
    <name evidence="9" type="ORF">TSG867_LOCUS25466</name>
    <name evidence="7" type="ORF">UJA718_LOCUS22209</name>
</gene>
<dbReference type="EMBL" id="CAJOBQ010002498">
    <property type="protein sequence ID" value="CAF4563547.1"/>
    <property type="molecule type" value="Genomic_DNA"/>
</dbReference>